<dbReference type="AlphaFoldDB" id="A0AAJ0U4F5"/>
<keyword evidence="2" id="KW-1185">Reference proteome</keyword>
<proteinExistence type="predicted"/>
<reference evidence="1" key="2">
    <citation type="journal article" date="2020" name="Microorganisms">
        <title>Osmotic Adaptation and Compatible Solute Biosynthesis of Phototrophic Bacteria as Revealed from Genome Analyses.</title>
        <authorList>
            <person name="Imhoff J.F."/>
            <person name="Rahn T."/>
            <person name="Kunzel S."/>
            <person name="Keller A."/>
            <person name="Neulinger S.C."/>
        </authorList>
    </citation>
    <scope>NUCLEOTIDE SEQUENCE</scope>
    <source>
        <strain evidence="1">DSM 11080</strain>
    </source>
</reference>
<gene>
    <name evidence="1" type="ORF">CKO40_11315</name>
</gene>
<organism evidence="1 2">
    <name type="scientific">Halochromatium glycolicum</name>
    <dbReference type="NCBI Taxonomy" id="85075"/>
    <lineage>
        <taxon>Bacteria</taxon>
        <taxon>Pseudomonadati</taxon>
        <taxon>Pseudomonadota</taxon>
        <taxon>Gammaproteobacteria</taxon>
        <taxon>Chromatiales</taxon>
        <taxon>Chromatiaceae</taxon>
        <taxon>Halochromatium</taxon>
    </lineage>
</organism>
<evidence type="ECO:0000313" key="1">
    <source>
        <dbReference type="EMBL" id="MBK1705113.1"/>
    </source>
</evidence>
<evidence type="ECO:0000313" key="2">
    <source>
        <dbReference type="Proteomes" id="UP001296776"/>
    </source>
</evidence>
<sequence length="121" mass="13200">MTPLQAQTLYDLASGAHAAAFAAQAEDDLDQRYGLLAALEHLTSELKRITWSIIESVDDDLVDDGPAGVHRVTVPLTRDEYTILDHAAAAAQQTPEELLAQLIRERIRRAANRVAPEGDAQ</sequence>
<dbReference type="EMBL" id="NRSJ01000018">
    <property type="protein sequence ID" value="MBK1705113.1"/>
    <property type="molecule type" value="Genomic_DNA"/>
</dbReference>
<protein>
    <submittedName>
        <fullName evidence="1">Uncharacterized protein</fullName>
    </submittedName>
</protein>
<name>A0AAJ0U4F5_9GAMM</name>
<accession>A0AAJ0U4F5</accession>
<comment type="caution">
    <text evidence="1">The sequence shown here is derived from an EMBL/GenBank/DDBJ whole genome shotgun (WGS) entry which is preliminary data.</text>
</comment>
<dbReference type="Proteomes" id="UP001296776">
    <property type="component" value="Unassembled WGS sequence"/>
</dbReference>
<reference evidence="1" key="1">
    <citation type="submission" date="2017-08" db="EMBL/GenBank/DDBJ databases">
        <authorList>
            <person name="Imhoff J.F."/>
            <person name="Rahn T."/>
            <person name="Kuenzel S."/>
            <person name="Neulinger S.C."/>
        </authorList>
    </citation>
    <scope>NUCLEOTIDE SEQUENCE</scope>
    <source>
        <strain evidence="1">DSM 11080</strain>
    </source>
</reference>
<dbReference type="RefSeq" id="WP_200346322.1">
    <property type="nucleotide sequence ID" value="NZ_NRSJ01000018.1"/>
</dbReference>